<dbReference type="RefSeq" id="WP_152098148.1">
    <property type="nucleotide sequence ID" value="NZ_AP021861.1"/>
</dbReference>
<sequence>MAKPQAAQLQPWVDGSCVVIPTQTALPQRCIITNEPVESSEYQVWNLPYIPRWLLMLMFMGPFFMITAPFVRQRCKFKAGFSRRYRRRRLVWRSLLISILPMSIVMAGVAVATGRGEFLVLAVSCLVISCMLMPLLIIYAHPMRVVRHYDGLYWISGMSPAFLAGLEAMDSASTTPASPAASGQARM</sequence>
<protein>
    <submittedName>
        <fullName evidence="2">Uncharacterized protein</fullName>
    </submittedName>
</protein>
<keyword evidence="1" id="KW-0472">Membrane</keyword>
<dbReference type="AlphaFoldDB" id="A0A5K7X6C9"/>
<feature type="transmembrane region" description="Helical" evidence="1">
    <location>
        <begin position="118"/>
        <end position="139"/>
    </location>
</feature>
<accession>A0A5K7X6C9</accession>
<evidence type="ECO:0000313" key="3">
    <source>
        <dbReference type="Proteomes" id="UP000326837"/>
    </source>
</evidence>
<proteinExistence type="predicted"/>
<dbReference type="Proteomes" id="UP000326837">
    <property type="component" value="Chromosome"/>
</dbReference>
<evidence type="ECO:0000256" key="1">
    <source>
        <dbReference type="SAM" id="Phobius"/>
    </source>
</evidence>
<name>A0A5K7X6C9_9BACT</name>
<evidence type="ECO:0000313" key="2">
    <source>
        <dbReference type="EMBL" id="BBO32130.1"/>
    </source>
</evidence>
<feature type="transmembrane region" description="Helical" evidence="1">
    <location>
        <begin position="91"/>
        <end position="112"/>
    </location>
</feature>
<feature type="transmembrane region" description="Helical" evidence="1">
    <location>
        <begin position="53"/>
        <end position="71"/>
    </location>
</feature>
<dbReference type="EMBL" id="AP021861">
    <property type="protein sequence ID" value="BBO32130.1"/>
    <property type="molecule type" value="Genomic_DNA"/>
</dbReference>
<gene>
    <name evidence="2" type="ORF">PLANPX_1742</name>
</gene>
<dbReference type="KEGG" id="lpav:PLANPX_1742"/>
<keyword evidence="1" id="KW-0812">Transmembrane</keyword>
<organism evidence="2 3">
    <name type="scientific">Lacipirellula parvula</name>
    <dbReference type="NCBI Taxonomy" id="2650471"/>
    <lineage>
        <taxon>Bacteria</taxon>
        <taxon>Pseudomonadati</taxon>
        <taxon>Planctomycetota</taxon>
        <taxon>Planctomycetia</taxon>
        <taxon>Pirellulales</taxon>
        <taxon>Lacipirellulaceae</taxon>
        <taxon>Lacipirellula</taxon>
    </lineage>
</organism>
<keyword evidence="3" id="KW-1185">Reference proteome</keyword>
<keyword evidence="1" id="KW-1133">Transmembrane helix</keyword>
<reference evidence="3" key="1">
    <citation type="submission" date="2019-10" db="EMBL/GenBank/DDBJ databases">
        <title>Lacipirellula parvula gen. nov., sp. nov., representing a lineage of planctomycetes widespread in freshwater anoxic habitats, and description of the family Lacipirellulaceae.</title>
        <authorList>
            <person name="Dedysh S.N."/>
            <person name="Kulichevskaya I.S."/>
            <person name="Beletsky A.V."/>
            <person name="Rakitin A.L."/>
            <person name="Mardanov A.V."/>
            <person name="Ivanova A.A."/>
            <person name="Saltykova V.X."/>
            <person name="Rijpstra W.I.C."/>
            <person name="Sinninghe Damste J.S."/>
            <person name="Ravin N.V."/>
        </authorList>
    </citation>
    <scope>NUCLEOTIDE SEQUENCE [LARGE SCALE GENOMIC DNA]</scope>
    <source>
        <strain evidence="3">PX69</strain>
    </source>
</reference>